<feature type="region of interest" description="Disordered" evidence="1">
    <location>
        <begin position="451"/>
        <end position="507"/>
    </location>
</feature>
<protein>
    <recommendedName>
        <fullName evidence="4">DNA-directed RNA polymerase III subunit RPC5</fullName>
    </recommendedName>
</protein>
<evidence type="ECO:0000256" key="1">
    <source>
        <dbReference type="SAM" id="MobiDB-lite"/>
    </source>
</evidence>
<evidence type="ECO:0000313" key="2">
    <source>
        <dbReference type="EMBL" id="KAK6643025.1"/>
    </source>
</evidence>
<dbReference type="PANTHER" id="PTHR12069">
    <property type="entry name" value="DNA-DIRECTED RNA POLYMERASES III 80 KDA POLYPEPTIDE RNA POLYMERASE III SUBUNIT 5"/>
    <property type="match status" value="1"/>
</dbReference>
<dbReference type="GO" id="GO:0005666">
    <property type="term" value="C:RNA polymerase III complex"/>
    <property type="evidence" value="ECO:0007669"/>
    <property type="project" value="TreeGrafter"/>
</dbReference>
<dbReference type="EMBL" id="JAWJWE010000002">
    <property type="protein sequence ID" value="KAK6643025.1"/>
    <property type="molecule type" value="Genomic_DNA"/>
</dbReference>
<dbReference type="GO" id="GO:0042797">
    <property type="term" value="P:tRNA transcription by RNA polymerase III"/>
    <property type="evidence" value="ECO:0007669"/>
    <property type="project" value="TreeGrafter"/>
</dbReference>
<reference evidence="2 3" key="1">
    <citation type="submission" date="2023-10" db="EMBL/GenBank/DDBJ databases">
        <title>Genomes of two closely related lineages of the louse Polyplax serrata with different host specificities.</title>
        <authorList>
            <person name="Martinu J."/>
            <person name="Tarabai H."/>
            <person name="Stefka J."/>
            <person name="Hypsa V."/>
        </authorList>
    </citation>
    <scope>NUCLEOTIDE SEQUENCE [LARGE SCALE GENOMIC DNA]</scope>
    <source>
        <strain evidence="2">HR10_N</strain>
    </source>
</reference>
<name>A0AAN8SDB4_POLSC</name>
<dbReference type="Proteomes" id="UP001372834">
    <property type="component" value="Unassembled WGS sequence"/>
</dbReference>
<feature type="compositionally biased region" description="Polar residues" evidence="1">
    <location>
        <begin position="462"/>
        <end position="472"/>
    </location>
</feature>
<gene>
    <name evidence="2" type="ORF">RUM43_004528</name>
</gene>
<accession>A0AAN8SDB4</accession>
<sequence>MSKTFEQKMEEDVMGEEESPILKEIPMYLSQALAEKLVLYQYPLEHTGLNTENSNVIQCSIKQNPHEIMLDLEKNTNSANYSIAKGEQFAINVDGTDTLNKNPEEIMFPKNIMDRQMFIGRSLGEQNFAVGIFHENEIHLTPLKNVTLLRPSFKYIDKGDKRSKRELKDIEGDGSGEDEEELKQITVKFARQESEKTRKAREKSFGYVNQMNSKETWYTSNFYSKRSDRSEIEFGKFYCTKPNDRAKEIKMNAEEIVEGACSIDENESKSSTHGDSLSFLKSLPITEKVKRLLYQARLINFSKFIKYLGNTCDTQEYLKIVQQFAVLVQGCWVVQSDIVYYKEIVPGGISGTLMRAARDYVLYLFTKSRTITRQKILEIVKLPSTVVKEILEEFSMLLPSTREWEFMLPTDHDFIKSYPEVAQRQYIKWEMKHEKLVESFKNCDNYMGGTFPTKHRRKSYRDSSFSSDNESGAENRRNAYRISGPKIRRTKKLSTSTSERNTKGENT</sequence>
<proteinExistence type="predicted"/>
<dbReference type="AlphaFoldDB" id="A0AAN8SDB4"/>
<evidence type="ECO:0008006" key="4">
    <source>
        <dbReference type="Google" id="ProtNLM"/>
    </source>
</evidence>
<evidence type="ECO:0000313" key="3">
    <source>
        <dbReference type="Proteomes" id="UP001372834"/>
    </source>
</evidence>
<dbReference type="InterPro" id="IPR006886">
    <property type="entry name" value="RNA_pol_III_Rpc5"/>
</dbReference>
<organism evidence="2 3">
    <name type="scientific">Polyplax serrata</name>
    <name type="common">Common mouse louse</name>
    <dbReference type="NCBI Taxonomy" id="468196"/>
    <lineage>
        <taxon>Eukaryota</taxon>
        <taxon>Metazoa</taxon>
        <taxon>Ecdysozoa</taxon>
        <taxon>Arthropoda</taxon>
        <taxon>Hexapoda</taxon>
        <taxon>Insecta</taxon>
        <taxon>Pterygota</taxon>
        <taxon>Neoptera</taxon>
        <taxon>Paraneoptera</taxon>
        <taxon>Psocodea</taxon>
        <taxon>Troctomorpha</taxon>
        <taxon>Phthiraptera</taxon>
        <taxon>Anoplura</taxon>
        <taxon>Polyplacidae</taxon>
        <taxon>Polyplax</taxon>
    </lineage>
</organism>
<dbReference type="PANTHER" id="PTHR12069:SF0">
    <property type="entry name" value="DNA-DIRECTED RNA POLYMERASE III SUBUNIT RPC5"/>
    <property type="match status" value="1"/>
</dbReference>
<comment type="caution">
    <text evidence="2">The sequence shown here is derived from an EMBL/GenBank/DDBJ whole genome shotgun (WGS) entry which is preliminary data.</text>
</comment>
<dbReference type="Pfam" id="PF04801">
    <property type="entry name" value="RPC5"/>
    <property type="match status" value="1"/>
</dbReference>